<dbReference type="InterPro" id="IPR013819">
    <property type="entry name" value="LipOase_C"/>
</dbReference>
<proteinExistence type="predicted"/>
<keyword evidence="1" id="KW-0479">Metal-binding</keyword>
<dbReference type="RefSeq" id="WP_096578313.1">
    <property type="nucleotide sequence ID" value="NZ_CAWNJS010000001.1"/>
</dbReference>
<dbReference type="Proteomes" id="UP000218785">
    <property type="component" value="Chromosome"/>
</dbReference>
<dbReference type="PANTHER" id="PTHR11771">
    <property type="entry name" value="LIPOXYGENASE"/>
    <property type="match status" value="1"/>
</dbReference>
<dbReference type="Gene3D" id="3.10.450.60">
    <property type="match status" value="1"/>
</dbReference>
<reference evidence="4 5" key="1">
    <citation type="submission" date="2017-06" db="EMBL/GenBank/DDBJ databases">
        <title>Genome sequencing of cyanobaciteial culture collection at National Institute for Environmental Studies (NIES).</title>
        <authorList>
            <person name="Hirose Y."/>
            <person name="Shimura Y."/>
            <person name="Fujisawa T."/>
            <person name="Nakamura Y."/>
            <person name="Kawachi M."/>
        </authorList>
    </citation>
    <scope>NUCLEOTIDE SEQUENCE [LARGE SCALE GENOMIC DNA]</scope>
    <source>
        <strain evidence="4 5">NIES-37</strain>
    </source>
</reference>
<dbReference type="SUPFAM" id="SSF48484">
    <property type="entry name" value="Lipoxigenase"/>
    <property type="match status" value="1"/>
</dbReference>
<dbReference type="GO" id="GO:0046872">
    <property type="term" value="F:metal ion binding"/>
    <property type="evidence" value="ECO:0007669"/>
    <property type="project" value="UniProtKB-KW"/>
</dbReference>
<evidence type="ECO:0000256" key="2">
    <source>
        <dbReference type="ARBA" id="ARBA00023002"/>
    </source>
</evidence>
<dbReference type="Pfam" id="PF00305">
    <property type="entry name" value="Lipoxygenase"/>
    <property type="match status" value="1"/>
</dbReference>
<sequence length="601" mass="68593">MAQFLHQTIMPCLPQTDPKAESRAQMVARDREIYQLTYDYHDIPLPKEIPAKENFSPEYQLCKTLIEAQLVQNNFQSDLQAWETSPNGGFLNLIRDTKSTLRHKILNKIWGSPRDVQIFPYNCRPPLSITDYKNILQSITPPIAVQYWQEDWYFAWQRLTGVNPHLLSLVSPSNEKLFEQFPITNEQFQQAIGNSADNLETAKAENRLFVTNFHLLDKIPTGISDEWRKYLSAPIGLFYSDPTRARQLLPIGIQCGQKPSRDNPIFTPASDRYAWLMAKTAFQVADSHYQGIISHGAYCHIIMGVVAICTYRSLAANHPIRILLHPHFQFTIPIAVATRQIVLSPGGTTPTLQSVTLQGALTLTQRALQTFNWNEQAIPQSLERHGITPEILPEYPYRDDVLLLWEAIHYFVRRYVHLYYTTDADVVGDREVQNWLRELGDRDGGNIHGIGKNGQVKTIKELITLVSQIIHRATAHHAAVNYSVFPAMGFAPNMPGASFAPFPSSEDNQIQYSLNDLLQMLPTRKLAIGQLEDVFVVSNVIMNHIGKYGCNYFSDRRVRPLVEDFQSELDQIEFKINTQNKTRCLPYEILLPSRIPASIHI</sequence>
<evidence type="ECO:0000259" key="3">
    <source>
        <dbReference type="PROSITE" id="PS51393"/>
    </source>
</evidence>
<dbReference type="GO" id="GO:0034440">
    <property type="term" value="P:lipid oxidation"/>
    <property type="evidence" value="ECO:0007669"/>
    <property type="project" value="InterPro"/>
</dbReference>
<feature type="domain" description="Lipoxygenase" evidence="3">
    <location>
        <begin position="1"/>
        <end position="601"/>
    </location>
</feature>
<dbReference type="Gene3D" id="1.20.245.10">
    <property type="entry name" value="Lipoxygenase-1, Domain 5"/>
    <property type="match status" value="1"/>
</dbReference>
<dbReference type="PROSITE" id="PS51393">
    <property type="entry name" value="LIPOXYGENASE_3"/>
    <property type="match status" value="1"/>
</dbReference>
<accession>A0A1Z4N280</accession>
<name>A0A1Z4N280_9CYAN</name>
<keyword evidence="5" id="KW-1185">Reference proteome</keyword>
<keyword evidence="2" id="KW-0560">Oxidoreductase</keyword>
<dbReference type="InterPro" id="IPR036226">
    <property type="entry name" value="LipOase_C_sf"/>
</dbReference>
<dbReference type="AlphaFoldDB" id="A0A1Z4N280"/>
<dbReference type="KEGG" id="ttq:NIES37_38410"/>
<protein>
    <submittedName>
        <fullName evidence="4">Lipoxygenase-like protein</fullName>
    </submittedName>
</protein>
<organism evidence="4 5">
    <name type="scientific">Tolypothrix tenuis PCC 7101</name>
    <dbReference type="NCBI Taxonomy" id="231146"/>
    <lineage>
        <taxon>Bacteria</taxon>
        <taxon>Bacillati</taxon>
        <taxon>Cyanobacteriota</taxon>
        <taxon>Cyanophyceae</taxon>
        <taxon>Nostocales</taxon>
        <taxon>Tolypothrichaceae</taxon>
        <taxon>Tolypothrix</taxon>
    </lineage>
</organism>
<evidence type="ECO:0000313" key="4">
    <source>
        <dbReference type="EMBL" id="BAY99858.1"/>
    </source>
</evidence>
<evidence type="ECO:0000313" key="5">
    <source>
        <dbReference type="Proteomes" id="UP000218785"/>
    </source>
</evidence>
<dbReference type="GO" id="GO:0016702">
    <property type="term" value="F:oxidoreductase activity, acting on single donors with incorporation of molecular oxygen, incorporation of two atoms of oxygen"/>
    <property type="evidence" value="ECO:0007669"/>
    <property type="project" value="InterPro"/>
</dbReference>
<evidence type="ECO:0000256" key="1">
    <source>
        <dbReference type="ARBA" id="ARBA00022723"/>
    </source>
</evidence>
<gene>
    <name evidence="4" type="ORF">NIES37_38410</name>
</gene>
<dbReference type="EMBL" id="AP018248">
    <property type="protein sequence ID" value="BAY99858.1"/>
    <property type="molecule type" value="Genomic_DNA"/>
</dbReference>
<dbReference type="InterPro" id="IPR000907">
    <property type="entry name" value="LipOase"/>
</dbReference>